<dbReference type="OrthoDB" id="5517693at2"/>
<reference evidence="1 2" key="1">
    <citation type="submission" date="2019-03" db="EMBL/GenBank/DDBJ databases">
        <title>Diversity of the mouse oral microbiome.</title>
        <authorList>
            <person name="Joseph S."/>
            <person name="Aduse-Opoku J."/>
            <person name="Curtis M."/>
            <person name="Wade W."/>
            <person name="Hashim A."/>
        </authorList>
    </citation>
    <scope>NUCLEOTIDE SEQUENCE [LARGE SCALE GENOMIC DNA]</scope>
    <source>
        <strain evidence="2">irhom_31</strain>
    </source>
</reference>
<gene>
    <name evidence="1" type="ORF">E4U03_09985</name>
</gene>
<dbReference type="Proteomes" id="UP000297951">
    <property type="component" value="Unassembled WGS sequence"/>
</dbReference>
<dbReference type="EMBL" id="SPQC01000040">
    <property type="protein sequence ID" value="TFU21053.1"/>
    <property type="molecule type" value="Genomic_DNA"/>
</dbReference>
<accession>A0A4Y9F1B3</accession>
<comment type="caution">
    <text evidence="1">The sequence shown here is derived from an EMBL/GenBank/DDBJ whole genome shotgun (WGS) entry which is preliminary data.</text>
</comment>
<dbReference type="RefSeq" id="WP_135013474.1">
    <property type="nucleotide sequence ID" value="NZ_JADGLK010000040.1"/>
</dbReference>
<protein>
    <recommendedName>
        <fullName evidence="3">Type IV toxin-antitoxin system AbiEi family antitoxin domain-containing protein</fullName>
    </recommendedName>
</protein>
<proteinExistence type="predicted"/>
<sequence>MTQLEELNQKLLTCQQLTARYPNRYRLEAAIARGLYRRVARGFYLHRTDWDSLTPEEVYLARGLALAASYPGIIFSHQTAALLHGLPLESLPETVHVYCYHRTRAKDYTVHHGELHLPTDTTVLAPGIRITSLERTLTDLAEQPSTQCYRIKL</sequence>
<name>A0A4Y9F1B3_9MICC</name>
<organism evidence="1 2">
    <name type="scientific">Rothia nasimurium</name>
    <dbReference type="NCBI Taxonomy" id="85336"/>
    <lineage>
        <taxon>Bacteria</taxon>
        <taxon>Bacillati</taxon>
        <taxon>Actinomycetota</taxon>
        <taxon>Actinomycetes</taxon>
        <taxon>Micrococcales</taxon>
        <taxon>Micrococcaceae</taxon>
        <taxon>Rothia</taxon>
    </lineage>
</organism>
<evidence type="ECO:0008006" key="3">
    <source>
        <dbReference type="Google" id="ProtNLM"/>
    </source>
</evidence>
<evidence type="ECO:0000313" key="1">
    <source>
        <dbReference type="EMBL" id="TFU21053.1"/>
    </source>
</evidence>
<dbReference type="AlphaFoldDB" id="A0A4Y9F1B3"/>
<evidence type="ECO:0000313" key="2">
    <source>
        <dbReference type="Proteomes" id="UP000297951"/>
    </source>
</evidence>